<dbReference type="GO" id="GO:0046872">
    <property type="term" value="F:metal ion binding"/>
    <property type="evidence" value="ECO:0007669"/>
    <property type="project" value="UniProtKB-UniRule"/>
</dbReference>
<comment type="catalytic activity">
    <reaction evidence="3">
        <text>indole-3-pyruvate + 2 oxidized [2Fe-2S]-[ferredoxin] + CoA = (indol-3-yl)acetyl-CoA + 2 reduced [2Fe-2S]-[ferredoxin] + CO2 + H(+)</text>
        <dbReference type="Rhea" id="RHEA:12645"/>
        <dbReference type="Rhea" id="RHEA-COMP:10000"/>
        <dbReference type="Rhea" id="RHEA-COMP:10001"/>
        <dbReference type="ChEBI" id="CHEBI:15378"/>
        <dbReference type="ChEBI" id="CHEBI:16526"/>
        <dbReference type="ChEBI" id="CHEBI:17640"/>
        <dbReference type="ChEBI" id="CHEBI:33737"/>
        <dbReference type="ChEBI" id="CHEBI:33738"/>
        <dbReference type="ChEBI" id="CHEBI:57271"/>
        <dbReference type="ChEBI" id="CHEBI:57287"/>
        <dbReference type="EC" id="1.2.7.8"/>
    </reaction>
</comment>
<evidence type="ECO:0000256" key="3">
    <source>
        <dbReference type="PIRNR" id="PIRNR006439"/>
    </source>
</evidence>
<dbReference type="InterPro" id="IPR017721">
    <property type="entry name" value="IorA"/>
</dbReference>
<dbReference type="GO" id="GO:0006082">
    <property type="term" value="P:organic acid metabolic process"/>
    <property type="evidence" value="ECO:0007669"/>
    <property type="project" value="UniProtKB-ARBA"/>
</dbReference>
<keyword evidence="2 3" id="KW-0560">Oxidoreductase</keyword>
<dbReference type="GO" id="GO:0044272">
    <property type="term" value="P:sulfur compound biosynthetic process"/>
    <property type="evidence" value="ECO:0007669"/>
    <property type="project" value="UniProtKB-ARBA"/>
</dbReference>
<comment type="subunit">
    <text evidence="3">Heterodimer of the IorA and IorB subunits.</text>
</comment>
<dbReference type="InterPro" id="IPR045025">
    <property type="entry name" value="HACL1-like"/>
</dbReference>
<dbReference type="Proteomes" id="UP001320159">
    <property type="component" value="Unassembled WGS sequence"/>
</dbReference>
<dbReference type="CDD" id="cd07034">
    <property type="entry name" value="TPP_PYR_PFOR_IOR-alpha_like"/>
    <property type="match status" value="1"/>
</dbReference>
<accession>A0AAP2W7X5</accession>
<dbReference type="InterPro" id="IPR011766">
    <property type="entry name" value="TPP_enzyme_TPP-bd"/>
</dbReference>
<reference evidence="5 6" key="1">
    <citation type="submission" date="2017-11" db="EMBL/GenBank/DDBJ databases">
        <title>Isolation and Characterization of Family Methanocellaceae Species from Potential Methane Hydrate Area Offshore Southwestern Taiwan.</title>
        <authorList>
            <person name="Zhang W.-L."/>
            <person name="Chen W.-C."/>
            <person name="Lai M.-C."/>
            <person name="Chen S.-C."/>
        </authorList>
    </citation>
    <scope>NUCLEOTIDE SEQUENCE [LARGE SCALE GENOMIC DNA]</scope>
    <source>
        <strain evidence="5 6">CWC-04</strain>
    </source>
</reference>
<protein>
    <recommendedName>
        <fullName evidence="3">Indolepyruvate oxidoreductase subunit IorA</fullName>
        <shortName evidence="3">IOR</shortName>
        <ecNumber evidence="3">1.2.7.8</ecNumber>
    </recommendedName>
    <alternativeName>
        <fullName evidence="3">Indolepyruvate ferredoxin oxidoreductase subunit alpha</fullName>
    </alternativeName>
</protein>
<dbReference type="SUPFAM" id="SSF52518">
    <property type="entry name" value="Thiamin diphosphate-binding fold (THDP-binding)"/>
    <property type="match status" value="2"/>
</dbReference>
<dbReference type="EMBL" id="PGCK01000010">
    <property type="protein sequence ID" value="MCD1295694.1"/>
    <property type="molecule type" value="Genomic_DNA"/>
</dbReference>
<sequence length="499" mass="53646">MVSKVSTLNTDGVGAVLAAAEDGSVKLATGVPGYPINGIFASLQSSGSICANWQYNEKIAYEMAVGSSACGERAIVVSKHVGINVMSDPLIISATHGIGAGIVVIAGDDVGAELSQNEQDSRWYGKLAEIPVYDPSTPQDLYDSIFDGLALSERISAPVLVRVTVAVLNDRSDITRRKYTAEPGKLGRDIWNYTMYGKHQKYLKEGWSAASFESSRSGLNKIVRRGPYGIISSGHASIPAAAIAASYRMSHLTLGFVNPFPKNKVNDFISEMEYVLVCEDVAPFLEEHINSPKARGRMTGHLPRAGVLDEDNIMNAVENILKDRINPEIVPETLESRGFAKSLCKECPYKPVYDAIKMLDAPVSSDVGCSIYTANPPYNIVTVACGLGSSISAACGFNKKGVAMAGDFSLLHTGLQSMLNAKLHGHNVLVVVFVNEEAAMTGGQKIPEVTGIIKSLFGDDCSVNEAEGLTAENVYEDLKKMYEEPSMKVYLVKGLCVKK</sequence>
<gene>
    <name evidence="5" type="ORF">CUJ83_11865</name>
</gene>
<evidence type="ECO:0000313" key="5">
    <source>
        <dbReference type="EMBL" id="MCD1295694.1"/>
    </source>
</evidence>
<dbReference type="PIRSF" id="PIRSF006439">
    <property type="entry name" value="Indolepyruvate_ferr_oxidored"/>
    <property type="match status" value="1"/>
</dbReference>
<keyword evidence="3" id="KW-0249">Electron transport</keyword>
<dbReference type="InterPro" id="IPR002880">
    <property type="entry name" value="Pyrv_Fd/Flavodoxin_OxRdtase_N"/>
</dbReference>
<keyword evidence="3" id="KW-0004">4Fe-4S</keyword>
<evidence type="ECO:0000256" key="2">
    <source>
        <dbReference type="ARBA" id="ARBA00023002"/>
    </source>
</evidence>
<keyword evidence="6" id="KW-1185">Reference proteome</keyword>
<comment type="function">
    <text evidence="3">Catalyzes the ferredoxin-dependent oxidative decarboxylation of arylpyruvates.</text>
</comment>
<dbReference type="AlphaFoldDB" id="A0AAP2W7X5"/>
<dbReference type="EC" id="1.2.7.8" evidence="3"/>
<name>A0AAP2W7X5_9EURY</name>
<dbReference type="GO" id="GO:0043805">
    <property type="term" value="F:indolepyruvate ferredoxin oxidoreductase activity"/>
    <property type="evidence" value="ECO:0007669"/>
    <property type="project" value="UniProtKB-UniRule"/>
</dbReference>
<dbReference type="PANTHER" id="PTHR43710">
    <property type="entry name" value="2-HYDROXYACYL-COA LYASE"/>
    <property type="match status" value="1"/>
</dbReference>
<organism evidence="5 6">
    <name type="scientific">Methanooceanicella nereidis</name>
    <dbReference type="NCBI Taxonomy" id="2052831"/>
    <lineage>
        <taxon>Archaea</taxon>
        <taxon>Methanobacteriati</taxon>
        <taxon>Methanobacteriota</taxon>
        <taxon>Stenosarchaea group</taxon>
        <taxon>Methanomicrobia</taxon>
        <taxon>Methanocellales</taxon>
        <taxon>Methanocellaceae</taxon>
        <taxon>Methanooceanicella</taxon>
    </lineage>
</organism>
<dbReference type="PANTHER" id="PTHR43710:SF6">
    <property type="entry name" value="INDOLEPYRUVATE OXIDOREDUCTASE SUBUNIT IORA"/>
    <property type="match status" value="1"/>
</dbReference>
<keyword evidence="3" id="KW-0813">Transport</keyword>
<dbReference type="Pfam" id="PF02775">
    <property type="entry name" value="TPP_enzyme_C"/>
    <property type="match status" value="1"/>
</dbReference>
<keyword evidence="3" id="KW-0408">Iron</keyword>
<evidence type="ECO:0000256" key="1">
    <source>
        <dbReference type="ARBA" id="ARBA00022723"/>
    </source>
</evidence>
<dbReference type="GO" id="GO:0030976">
    <property type="term" value="F:thiamine pyrophosphate binding"/>
    <property type="evidence" value="ECO:0007669"/>
    <property type="project" value="InterPro"/>
</dbReference>
<comment type="cofactor">
    <cofactor evidence="3">
        <name>[4Fe-4S] cluster</name>
        <dbReference type="ChEBI" id="CHEBI:49883"/>
    </cofactor>
    <text evidence="3">Binds 2 [4Fe-4S] clusters. In this family the first cluster has a non-standard and varying [4Fe-4S] binding motif CX(2)CX(2)CX(4-5)CP.</text>
</comment>
<dbReference type="GO" id="GO:0051539">
    <property type="term" value="F:4 iron, 4 sulfur cluster binding"/>
    <property type="evidence" value="ECO:0007669"/>
    <property type="project" value="UniProtKB-UniRule"/>
</dbReference>
<dbReference type="InterPro" id="IPR029061">
    <property type="entry name" value="THDP-binding"/>
</dbReference>
<evidence type="ECO:0000259" key="4">
    <source>
        <dbReference type="Pfam" id="PF02775"/>
    </source>
</evidence>
<keyword evidence="1 3" id="KW-0479">Metal-binding</keyword>
<dbReference type="Gene3D" id="3.40.50.970">
    <property type="match status" value="2"/>
</dbReference>
<dbReference type="RefSeq" id="WP_230742550.1">
    <property type="nucleotide sequence ID" value="NZ_PGCK01000010.1"/>
</dbReference>
<evidence type="ECO:0000313" key="6">
    <source>
        <dbReference type="Proteomes" id="UP001320159"/>
    </source>
</evidence>
<proteinExistence type="predicted"/>
<keyword evidence="3" id="KW-0411">Iron-sulfur</keyword>
<feature type="domain" description="Thiamine pyrophosphate enzyme TPP-binding" evidence="4">
    <location>
        <begin position="367"/>
        <end position="447"/>
    </location>
</feature>
<comment type="caution">
    <text evidence="5">The sequence shown here is derived from an EMBL/GenBank/DDBJ whole genome shotgun (WGS) entry which is preliminary data.</text>
</comment>